<dbReference type="EMBL" id="SMKL01000090">
    <property type="protein sequence ID" value="TDC46747.1"/>
    <property type="molecule type" value="Genomic_DNA"/>
</dbReference>
<comment type="caution">
    <text evidence="1">The sequence shown here is derived from an EMBL/GenBank/DDBJ whole genome shotgun (WGS) entry which is preliminary data.</text>
</comment>
<protein>
    <recommendedName>
        <fullName evidence="3">GNAT family N-acetyltransferase</fullName>
    </recommendedName>
</protein>
<reference evidence="1 2" key="1">
    <citation type="submission" date="2019-02" db="EMBL/GenBank/DDBJ databases">
        <title>Draft genome sequences of novel Actinobacteria.</title>
        <authorList>
            <person name="Sahin N."/>
            <person name="Ay H."/>
            <person name="Saygin H."/>
        </authorList>
    </citation>
    <scope>NUCLEOTIDE SEQUENCE [LARGE SCALE GENOMIC DNA]</scope>
    <source>
        <strain evidence="1 2">KC603</strain>
    </source>
</reference>
<dbReference type="OrthoDB" id="3771710at2"/>
<dbReference type="AlphaFoldDB" id="A0A4R4RCA3"/>
<organism evidence="1 2">
    <name type="scientific">Jiangella ureilytica</name>
    <dbReference type="NCBI Taxonomy" id="2530374"/>
    <lineage>
        <taxon>Bacteria</taxon>
        <taxon>Bacillati</taxon>
        <taxon>Actinomycetota</taxon>
        <taxon>Actinomycetes</taxon>
        <taxon>Jiangellales</taxon>
        <taxon>Jiangellaceae</taxon>
        <taxon>Jiangella</taxon>
    </lineage>
</organism>
<dbReference type="Gene3D" id="3.40.630.30">
    <property type="match status" value="1"/>
</dbReference>
<sequence length="183" mass="19750">MTTTAARPSSALDRGPYADADLPLLQRTVAGWIPAAGRSASCRIRLLEELGFERFRVWDDVRGRGLGDDWTGQRYRAAVMDKPGYDPGREFVAESPDGRVAAFAVVWFDETTAPGTSSPSAPTATSAASASAVMAHGLRLMRERGLTTVSVNHDAENLAAAGLCRSLGFAARHRTVGYRRQIR</sequence>
<keyword evidence="2" id="KW-1185">Reference proteome</keyword>
<proteinExistence type="predicted"/>
<gene>
    <name evidence="1" type="ORF">E1212_26220</name>
</gene>
<evidence type="ECO:0008006" key="3">
    <source>
        <dbReference type="Google" id="ProtNLM"/>
    </source>
</evidence>
<dbReference type="Proteomes" id="UP000295621">
    <property type="component" value="Unassembled WGS sequence"/>
</dbReference>
<evidence type="ECO:0000313" key="2">
    <source>
        <dbReference type="Proteomes" id="UP000295621"/>
    </source>
</evidence>
<dbReference type="SUPFAM" id="SSF55729">
    <property type="entry name" value="Acyl-CoA N-acyltransferases (Nat)"/>
    <property type="match status" value="1"/>
</dbReference>
<dbReference type="RefSeq" id="WP_131987989.1">
    <property type="nucleotide sequence ID" value="NZ_SMKL01000090.1"/>
</dbReference>
<evidence type="ECO:0000313" key="1">
    <source>
        <dbReference type="EMBL" id="TDC46747.1"/>
    </source>
</evidence>
<name>A0A4R4RCA3_9ACTN</name>
<dbReference type="InterPro" id="IPR016181">
    <property type="entry name" value="Acyl_CoA_acyltransferase"/>
</dbReference>
<accession>A0A4R4RCA3</accession>